<dbReference type="CDD" id="cd01559">
    <property type="entry name" value="ADCL_like"/>
    <property type="match status" value="1"/>
</dbReference>
<gene>
    <name evidence="11" type="ORF">THSYN_16070</name>
</gene>
<dbReference type="Gene3D" id="3.20.10.10">
    <property type="entry name" value="D-amino Acid Aminotransferase, subunit A, domain 2"/>
    <property type="match status" value="1"/>
</dbReference>
<evidence type="ECO:0000313" key="12">
    <source>
        <dbReference type="Proteomes" id="UP000232638"/>
    </source>
</evidence>
<keyword evidence="5" id="KW-0289">Folate biosynthesis</keyword>
<evidence type="ECO:0000256" key="1">
    <source>
        <dbReference type="ARBA" id="ARBA00001933"/>
    </source>
</evidence>
<dbReference type="GO" id="GO:0046656">
    <property type="term" value="P:folic acid biosynthetic process"/>
    <property type="evidence" value="ECO:0007669"/>
    <property type="project" value="UniProtKB-KW"/>
</dbReference>
<accession>A0A2K8UI43</accession>
<dbReference type="RefSeq" id="WP_100922457.1">
    <property type="nucleotide sequence ID" value="NZ_CP020370.1"/>
</dbReference>
<dbReference type="InterPro" id="IPR017824">
    <property type="entry name" value="Aminodeoxychorismate_lyase_IV"/>
</dbReference>
<dbReference type="GO" id="GO:0005829">
    <property type="term" value="C:cytosol"/>
    <property type="evidence" value="ECO:0007669"/>
    <property type="project" value="TreeGrafter"/>
</dbReference>
<dbReference type="Proteomes" id="UP000232638">
    <property type="component" value="Chromosome"/>
</dbReference>
<organism evidence="11 12">
    <name type="scientific">Candidatus Thiodictyon syntrophicum</name>
    <dbReference type="NCBI Taxonomy" id="1166950"/>
    <lineage>
        <taxon>Bacteria</taxon>
        <taxon>Pseudomonadati</taxon>
        <taxon>Pseudomonadota</taxon>
        <taxon>Gammaproteobacteria</taxon>
        <taxon>Chromatiales</taxon>
        <taxon>Chromatiaceae</taxon>
        <taxon>Thiodictyon</taxon>
    </lineage>
</organism>
<dbReference type="EMBL" id="CP020370">
    <property type="protein sequence ID" value="AUB84801.1"/>
    <property type="molecule type" value="Genomic_DNA"/>
</dbReference>
<proteinExistence type="inferred from homology"/>
<keyword evidence="6 11" id="KW-0456">Lyase</keyword>
<evidence type="ECO:0000256" key="4">
    <source>
        <dbReference type="ARBA" id="ARBA00022898"/>
    </source>
</evidence>
<comment type="cofactor">
    <cofactor evidence="1">
        <name>pyridoxal 5'-phosphate</name>
        <dbReference type="ChEBI" id="CHEBI:597326"/>
    </cofactor>
</comment>
<evidence type="ECO:0000256" key="8">
    <source>
        <dbReference type="ARBA" id="ARBA00035676"/>
    </source>
</evidence>
<evidence type="ECO:0000313" key="11">
    <source>
        <dbReference type="EMBL" id="AUB84801.1"/>
    </source>
</evidence>
<name>A0A2K8UI43_9GAMM</name>
<dbReference type="PANTHER" id="PTHR42743:SF2">
    <property type="entry name" value="AMINODEOXYCHORISMATE LYASE"/>
    <property type="match status" value="1"/>
</dbReference>
<dbReference type="AlphaFoldDB" id="A0A2K8UI43"/>
<evidence type="ECO:0000256" key="7">
    <source>
        <dbReference type="ARBA" id="ARBA00035633"/>
    </source>
</evidence>
<protein>
    <recommendedName>
        <fullName evidence="8 10">Aminodeoxychorismate lyase</fullName>
        <ecNumber evidence="8 10">4.1.3.38</ecNumber>
    </recommendedName>
</protein>
<dbReference type="InterPro" id="IPR043132">
    <property type="entry name" value="BCAT-like_C"/>
</dbReference>
<evidence type="ECO:0000256" key="6">
    <source>
        <dbReference type="ARBA" id="ARBA00023239"/>
    </source>
</evidence>
<evidence type="ECO:0000256" key="9">
    <source>
        <dbReference type="ARBA" id="ARBA00049529"/>
    </source>
</evidence>
<dbReference type="KEGG" id="tsy:THSYN_16070"/>
<dbReference type="OrthoDB" id="9805628at2"/>
<dbReference type="Gene3D" id="3.30.470.10">
    <property type="match status" value="1"/>
</dbReference>
<evidence type="ECO:0000256" key="10">
    <source>
        <dbReference type="NCBIfam" id="TIGR03461"/>
    </source>
</evidence>
<evidence type="ECO:0000256" key="5">
    <source>
        <dbReference type="ARBA" id="ARBA00022909"/>
    </source>
</evidence>
<evidence type="ECO:0000256" key="3">
    <source>
        <dbReference type="ARBA" id="ARBA00011738"/>
    </source>
</evidence>
<dbReference type="InterPro" id="IPR050571">
    <property type="entry name" value="Class-IV_PLP-Dep_Aminotrnsfr"/>
</dbReference>
<dbReference type="SUPFAM" id="SSF56752">
    <property type="entry name" value="D-aminoacid aminotransferase-like PLP-dependent enzymes"/>
    <property type="match status" value="1"/>
</dbReference>
<keyword evidence="12" id="KW-1185">Reference proteome</keyword>
<dbReference type="GO" id="GO:0008153">
    <property type="term" value="P:4-aminobenzoate biosynthetic process"/>
    <property type="evidence" value="ECO:0007669"/>
    <property type="project" value="UniProtKB-UniRule"/>
</dbReference>
<comment type="catalytic activity">
    <reaction evidence="9">
        <text>4-amino-4-deoxychorismate = 4-aminobenzoate + pyruvate + H(+)</text>
        <dbReference type="Rhea" id="RHEA:16201"/>
        <dbReference type="ChEBI" id="CHEBI:15361"/>
        <dbReference type="ChEBI" id="CHEBI:15378"/>
        <dbReference type="ChEBI" id="CHEBI:17836"/>
        <dbReference type="ChEBI" id="CHEBI:58406"/>
        <dbReference type="EC" id="4.1.3.38"/>
    </reaction>
</comment>
<dbReference type="Pfam" id="PF01063">
    <property type="entry name" value="Aminotran_4"/>
    <property type="match status" value="1"/>
</dbReference>
<dbReference type="GO" id="GO:0030170">
    <property type="term" value="F:pyridoxal phosphate binding"/>
    <property type="evidence" value="ECO:0007669"/>
    <property type="project" value="InterPro"/>
</dbReference>
<reference evidence="11 12" key="1">
    <citation type="submission" date="2017-03" db="EMBL/GenBank/DDBJ databases">
        <title>Complete genome sequence of Candidatus 'Thiodictyon syntrophicum' sp. nov. strain Cad16T, a photolithoautotroph purple sulfur bacterium isolated from an alpine meromictic lake.</title>
        <authorList>
            <person name="Luedin S.M."/>
            <person name="Pothier J.F."/>
            <person name="Danza F."/>
            <person name="Storelli N."/>
            <person name="Wittwer M."/>
            <person name="Tonolla M."/>
        </authorList>
    </citation>
    <scope>NUCLEOTIDE SEQUENCE [LARGE SCALE GENOMIC DNA]</scope>
    <source>
        <strain evidence="11 12">Cad16T</strain>
    </source>
</reference>
<keyword evidence="4" id="KW-0663">Pyridoxal phosphate</keyword>
<dbReference type="NCBIfam" id="TIGR03461">
    <property type="entry name" value="pabC_Proteo"/>
    <property type="match status" value="1"/>
</dbReference>
<evidence type="ECO:0000256" key="2">
    <source>
        <dbReference type="ARBA" id="ARBA00009320"/>
    </source>
</evidence>
<dbReference type="InterPro" id="IPR043131">
    <property type="entry name" value="BCAT-like_N"/>
</dbReference>
<dbReference type="PANTHER" id="PTHR42743">
    <property type="entry name" value="AMINO-ACID AMINOTRANSFERASE"/>
    <property type="match status" value="1"/>
</dbReference>
<comment type="similarity">
    <text evidence="2">Belongs to the class-IV pyridoxal-phosphate-dependent aminotransferase family.</text>
</comment>
<comment type="subunit">
    <text evidence="3">Homodimer.</text>
</comment>
<sequence>MVSGTALRGAGAVVGAAGEAAPLRVLIDGVQTGLVPVWDRGIGYGDGLFETVLIRNGAPCQWSRHLARLALGCGRLGIPVPSARCLEGEARPLIEGLDAGVLKVLITRGTGGRGYRPPAQPQPRRALLVYPLPVWPPDCYTRGLSVRYCLTRASENRSLAGIKHLNRLDNVLARAEWTDPEIAEGLMLRDDGQVVGGTMSNLFLWTGTTLDTPLLDRAGIAGTVRALTLELAAGLGIACRERDLRPADLNAARGLFLTNALIGVWPVRRLDGRDYDPGLLPWGLLKAVAQAAQTAEWPTP</sequence>
<dbReference type="EC" id="4.1.3.38" evidence="8 10"/>
<dbReference type="InterPro" id="IPR036038">
    <property type="entry name" value="Aminotransferase-like"/>
</dbReference>
<comment type="pathway">
    <text evidence="7">Cofactor biosynthesis; tetrahydrofolate biosynthesis; 4-aminobenzoate from chorismate: step 2/2.</text>
</comment>
<dbReference type="GO" id="GO:0008696">
    <property type="term" value="F:4-amino-4-deoxychorismate lyase activity"/>
    <property type="evidence" value="ECO:0007669"/>
    <property type="project" value="UniProtKB-UniRule"/>
</dbReference>
<dbReference type="InterPro" id="IPR001544">
    <property type="entry name" value="Aminotrans_IV"/>
</dbReference>